<name>A0A0E9TJM1_ANGAN</name>
<reference evidence="1" key="1">
    <citation type="submission" date="2014-11" db="EMBL/GenBank/DDBJ databases">
        <authorList>
            <person name="Amaro Gonzalez C."/>
        </authorList>
    </citation>
    <scope>NUCLEOTIDE SEQUENCE</scope>
</reference>
<accession>A0A0E9TJM1</accession>
<protein>
    <submittedName>
        <fullName evidence="1">Uncharacterized protein</fullName>
    </submittedName>
</protein>
<evidence type="ECO:0000313" key="1">
    <source>
        <dbReference type="EMBL" id="JAH53095.1"/>
    </source>
</evidence>
<dbReference type="AlphaFoldDB" id="A0A0E9TJM1"/>
<dbReference type="EMBL" id="GBXM01055482">
    <property type="protein sequence ID" value="JAH53095.1"/>
    <property type="molecule type" value="Transcribed_RNA"/>
</dbReference>
<organism evidence="1">
    <name type="scientific">Anguilla anguilla</name>
    <name type="common">European freshwater eel</name>
    <name type="synonym">Muraena anguilla</name>
    <dbReference type="NCBI Taxonomy" id="7936"/>
    <lineage>
        <taxon>Eukaryota</taxon>
        <taxon>Metazoa</taxon>
        <taxon>Chordata</taxon>
        <taxon>Craniata</taxon>
        <taxon>Vertebrata</taxon>
        <taxon>Euteleostomi</taxon>
        <taxon>Actinopterygii</taxon>
        <taxon>Neopterygii</taxon>
        <taxon>Teleostei</taxon>
        <taxon>Anguilliformes</taxon>
        <taxon>Anguillidae</taxon>
        <taxon>Anguilla</taxon>
    </lineage>
</organism>
<reference evidence="1" key="2">
    <citation type="journal article" date="2015" name="Fish Shellfish Immunol.">
        <title>Early steps in the European eel (Anguilla anguilla)-Vibrio vulnificus interaction in the gills: Role of the RtxA13 toxin.</title>
        <authorList>
            <person name="Callol A."/>
            <person name="Pajuelo D."/>
            <person name="Ebbesson L."/>
            <person name="Teles M."/>
            <person name="MacKenzie S."/>
            <person name="Amaro C."/>
        </authorList>
    </citation>
    <scope>NUCLEOTIDE SEQUENCE</scope>
</reference>
<proteinExistence type="predicted"/>
<sequence>MHSLWVYVQRIRLRSISPVQLSLGALPL</sequence>